<dbReference type="GO" id="GO:0022625">
    <property type="term" value="C:cytosolic large ribosomal subunit"/>
    <property type="evidence" value="ECO:0007669"/>
    <property type="project" value="TreeGrafter"/>
</dbReference>
<reference evidence="6" key="1">
    <citation type="submission" date="2018-05" db="EMBL/GenBank/DDBJ databases">
        <authorList>
            <person name="Lanie J.A."/>
            <person name="Ng W.-L."/>
            <person name="Kazmierczak K.M."/>
            <person name="Andrzejewski T.M."/>
            <person name="Davidsen T.M."/>
            <person name="Wayne K.J."/>
            <person name="Tettelin H."/>
            <person name="Glass J.I."/>
            <person name="Rusch D."/>
            <person name="Podicherti R."/>
            <person name="Tsui H.-C.T."/>
            <person name="Winkler M.E."/>
        </authorList>
    </citation>
    <scope>NUCLEOTIDE SEQUENCE</scope>
</reference>
<evidence type="ECO:0000313" key="6">
    <source>
        <dbReference type="EMBL" id="SVC83330.1"/>
    </source>
</evidence>
<keyword evidence="5" id="KW-0687">Ribonucleoprotein</keyword>
<evidence type="ECO:0008006" key="7">
    <source>
        <dbReference type="Google" id="ProtNLM"/>
    </source>
</evidence>
<dbReference type="PROSITE" id="PS00464">
    <property type="entry name" value="RIBOSOMAL_L22"/>
    <property type="match status" value="1"/>
</dbReference>
<evidence type="ECO:0000256" key="4">
    <source>
        <dbReference type="ARBA" id="ARBA00022980"/>
    </source>
</evidence>
<dbReference type="SUPFAM" id="SSF54843">
    <property type="entry name" value="Ribosomal protein L22"/>
    <property type="match status" value="1"/>
</dbReference>
<protein>
    <recommendedName>
        <fullName evidence="7">50S ribosomal protein L22</fullName>
    </recommendedName>
</protein>
<dbReference type="InterPro" id="IPR001063">
    <property type="entry name" value="Ribosomal_uL22"/>
</dbReference>
<dbReference type="InterPro" id="IPR018260">
    <property type="entry name" value="Ribosomal_uL22_CS"/>
</dbReference>
<dbReference type="PANTHER" id="PTHR13501:SF8">
    <property type="entry name" value="LARGE RIBOSOMAL SUBUNIT PROTEIN UL22M"/>
    <property type="match status" value="1"/>
</dbReference>
<dbReference type="NCBIfam" id="TIGR01044">
    <property type="entry name" value="rplV_bact"/>
    <property type="match status" value="1"/>
</dbReference>
<proteinExistence type="inferred from homology"/>
<name>A0A382QEF2_9ZZZZ</name>
<dbReference type="CDD" id="cd00336">
    <property type="entry name" value="Ribosomal_L22"/>
    <property type="match status" value="1"/>
</dbReference>
<dbReference type="InterPro" id="IPR036394">
    <property type="entry name" value="Ribosomal_uL22_sf"/>
</dbReference>
<dbReference type="GO" id="GO:0019843">
    <property type="term" value="F:rRNA binding"/>
    <property type="evidence" value="ECO:0007669"/>
    <property type="project" value="UniProtKB-KW"/>
</dbReference>
<dbReference type="InterPro" id="IPR005727">
    <property type="entry name" value="Ribosomal_uL22_bac/chlpt-type"/>
</dbReference>
<keyword evidence="2" id="KW-0699">rRNA-binding</keyword>
<keyword evidence="4" id="KW-0689">Ribosomal protein</keyword>
<evidence type="ECO:0000256" key="3">
    <source>
        <dbReference type="ARBA" id="ARBA00022884"/>
    </source>
</evidence>
<dbReference type="Gene3D" id="3.90.470.10">
    <property type="entry name" value="Ribosomal protein L22/L17"/>
    <property type="match status" value="1"/>
</dbReference>
<dbReference type="AlphaFoldDB" id="A0A382QEF2"/>
<dbReference type="PANTHER" id="PTHR13501">
    <property type="entry name" value="CHLOROPLAST 50S RIBOSOMAL PROTEIN L22-RELATED"/>
    <property type="match status" value="1"/>
</dbReference>
<comment type="similarity">
    <text evidence="1">Belongs to the universal ribosomal protein uL22 family.</text>
</comment>
<dbReference type="GO" id="GO:0003735">
    <property type="term" value="F:structural constituent of ribosome"/>
    <property type="evidence" value="ECO:0007669"/>
    <property type="project" value="InterPro"/>
</dbReference>
<organism evidence="6">
    <name type="scientific">marine metagenome</name>
    <dbReference type="NCBI Taxonomy" id="408172"/>
    <lineage>
        <taxon>unclassified sequences</taxon>
        <taxon>metagenomes</taxon>
        <taxon>ecological metagenomes</taxon>
    </lineage>
</organism>
<evidence type="ECO:0000256" key="1">
    <source>
        <dbReference type="ARBA" id="ARBA00009451"/>
    </source>
</evidence>
<dbReference type="EMBL" id="UINC01113605">
    <property type="protein sequence ID" value="SVC83330.1"/>
    <property type="molecule type" value="Genomic_DNA"/>
</dbReference>
<sequence>MEARAIARGVRMSARKVRLVVDQIRGKPVNEAYATLRFSKKRAAEPVGKTLRSAVANAQERSQDQDDGGVLDMDDLFVREAYVDEGPTLRRWRARAQGRASPIRKRTSHITVVVDQRDS</sequence>
<dbReference type="InterPro" id="IPR047867">
    <property type="entry name" value="Ribosomal_uL22_bac/org-type"/>
</dbReference>
<dbReference type="Pfam" id="PF00237">
    <property type="entry name" value="Ribosomal_L22"/>
    <property type="match status" value="1"/>
</dbReference>
<keyword evidence="3" id="KW-0694">RNA-binding</keyword>
<dbReference type="GO" id="GO:0006412">
    <property type="term" value="P:translation"/>
    <property type="evidence" value="ECO:0007669"/>
    <property type="project" value="InterPro"/>
</dbReference>
<accession>A0A382QEF2</accession>
<evidence type="ECO:0000256" key="5">
    <source>
        <dbReference type="ARBA" id="ARBA00023274"/>
    </source>
</evidence>
<dbReference type="HAMAP" id="MF_01331_B">
    <property type="entry name" value="Ribosomal_uL22_B"/>
    <property type="match status" value="1"/>
</dbReference>
<gene>
    <name evidence="6" type="ORF">METZ01_LOCUS336184</name>
</gene>
<evidence type="ECO:0000256" key="2">
    <source>
        <dbReference type="ARBA" id="ARBA00022730"/>
    </source>
</evidence>